<dbReference type="Proteomes" id="UP000535491">
    <property type="component" value="Unassembled WGS sequence"/>
</dbReference>
<dbReference type="InterPro" id="IPR020115">
    <property type="entry name" value="Fin"/>
</dbReference>
<dbReference type="AlphaFoldDB" id="A0A7W1WTJ4"/>
<dbReference type="Pfam" id="PF10955">
    <property type="entry name" value="Fin"/>
    <property type="match status" value="1"/>
</dbReference>
<protein>
    <submittedName>
        <fullName evidence="1">DUF2757 family protein</fullName>
    </submittedName>
</protein>
<evidence type="ECO:0000313" key="2">
    <source>
        <dbReference type="Proteomes" id="UP000535491"/>
    </source>
</evidence>
<gene>
    <name evidence="1" type="ORF">H1191_16125</name>
</gene>
<name>A0A7W1WTJ4_9BACL</name>
<sequence>MAINYICRYCNTLLGKLDATDLTDSQLGFDRLTPDEREDIITSDIGGNRQVRVICESCQKMIEGNPERSISPYLFH</sequence>
<comment type="caution">
    <text evidence="1">The sequence shown here is derived from an EMBL/GenBank/DDBJ whole genome shotgun (WGS) entry which is preliminary data.</text>
</comment>
<organism evidence="1 2">
    <name type="scientific">Paenactinomyces guangxiensis</name>
    <dbReference type="NCBI Taxonomy" id="1490290"/>
    <lineage>
        <taxon>Bacteria</taxon>
        <taxon>Bacillati</taxon>
        <taxon>Bacillota</taxon>
        <taxon>Bacilli</taxon>
        <taxon>Bacillales</taxon>
        <taxon>Thermoactinomycetaceae</taxon>
        <taxon>Paenactinomyces</taxon>
    </lineage>
</organism>
<dbReference type="EMBL" id="JACEIQ010000019">
    <property type="protein sequence ID" value="MBA4495818.1"/>
    <property type="molecule type" value="Genomic_DNA"/>
</dbReference>
<proteinExistence type="predicted"/>
<evidence type="ECO:0000313" key="1">
    <source>
        <dbReference type="EMBL" id="MBA4495818.1"/>
    </source>
</evidence>
<dbReference type="GO" id="GO:0010468">
    <property type="term" value="P:regulation of gene expression"/>
    <property type="evidence" value="ECO:0007669"/>
    <property type="project" value="InterPro"/>
</dbReference>
<keyword evidence="2" id="KW-1185">Reference proteome</keyword>
<accession>A0A7W1WTJ4</accession>
<reference evidence="1 2" key="1">
    <citation type="submission" date="2020-07" db="EMBL/GenBank/DDBJ databases">
        <authorList>
            <person name="Feng H."/>
        </authorList>
    </citation>
    <scope>NUCLEOTIDE SEQUENCE [LARGE SCALE GENOMIC DNA]</scope>
    <source>
        <strain evidence="2">s-10</strain>
    </source>
</reference>
<dbReference type="RefSeq" id="WP_181753676.1">
    <property type="nucleotide sequence ID" value="NZ_JACEIQ010000019.1"/>
</dbReference>